<dbReference type="SUPFAM" id="SSF81653">
    <property type="entry name" value="Calcium ATPase, transduction domain A"/>
    <property type="match status" value="1"/>
</dbReference>
<feature type="transmembrane region" description="Helical" evidence="18">
    <location>
        <begin position="77"/>
        <end position="95"/>
    </location>
</feature>
<dbReference type="InterPro" id="IPR023298">
    <property type="entry name" value="ATPase_P-typ_TM_dom_sf"/>
</dbReference>
<dbReference type="Pfam" id="PF00122">
    <property type="entry name" value="E1-E2_ATPase"/>
    <property type="match status" value="1"/>
</dbReference>
<dbReference type="NCBIfam" id="TIGR01494">
    <property type="entry name" value="ATPase_P-type"/>
    <property type="match status" value="2"/>
</dbReference>
<dbReference type="OrthoDB" id="9760364at2"/>
<evidence type="ECO:0000313" key="20">
    <source>
        <dbReference type="EMBL" id="KAB1439482.1"/>
    </source>
</evidence>
<comment type="catalytic activity">
    <reaction evidence="17">
        <text>Mg(2+)(out) + ATP + H2O = Mg(2+)(in) + ADP + phosphate + H(+)</text>
        <dbReference type="Rhea" id="RHEA:10260"/>
        <dbReference type="ChEBI" id="CHEBI:15377"/>
        <dbReference type="ChEBI" id="CHEBI:15378"/>
        <dbReference type="ChEBI" id="CHEBI:18420"/>
        <dbReference type="ChEBI" id="CHEBI:30616"/>
        <dbReference type="ChEBI" id="CHEBI:43474"/>
        <dbReference type="ChEBI" id="CHEBI:456216"/>
        <dbReference type="EC" id="7.2.2.14"/>
    </reaction>
</comment>
<protein>
    <recommendedName>
        <fullName evidence="5">Magnesium-transporting ATPase, P-type 1</fullName>
        <ecNumber evidence="4">7.2.2.14</ecNumber>
    </recommendedName>
    <alternativeName>
        <fullName evidence="16">Mg(2+) transport ATPase, P-type 1</fullName>
    </alternativeName>
</protein>
<feature type="transmembrane region" description="Helical" evidence="18">
    <location>
        <begin position="744"/>
        <end position="767"/>
    </location>
</feature>
<keyword evidence="21" id="KW-1185">Reference proteome</keyword>
<dbReference type="Gene3D" id="3.40.50.1000">
    <property type="entry name" value="HAD superfamily/HAD-like"/>
    <property type="match status" value="1"/>
</dbReference>
<evidence type="ECO:0000256" key="11">
    <source>
        <dbReference type="ARBA" id="ARBA00022840"/>
    </source>
</evidence>
<dbReference type="PANTHER" id="PTHR42861">
    <property type="entry name" value="CALCIUM-TRANSPORTING ATPASE"/>
    <property type="match status" value="1"/>
</dbReference>
<dbReference type="NCBIfam" id="NF011702">
    <property type="entry name" value="PRK15122.1"/>
    <property type="match status" value="1"/>
</dbReference>
<dbReference type="Gene3D" id="1.20.1110.10">
    <property type="entry name" value="Calcium-transporting ATPase, transmembrane domain"/>
    <property type="match status" value="1"/>
</dbReference>
<evidence type="ECO:0000256" key="12">
    <source>
        <dbReference type="ARBA" id="ARBA00022842"/>
    </source>
</evidence>
<feature type="domain" description="Cation-transporting P-type ATPase N-terminal" evidence="19">
    <location>
        <begin position="20"/>
        <end position="93"/>
    </location>
</feature>
<keyword evidence="14 18" id="KW-1133">Transmembrane helix</keyword>
<evidence type="ECO:0000256" key="2">
    <source>
        <dbReference type="ARBA" id="ARBA00004429"/>
    </source>
</evidence>
<dbReference type="GO" id="GO:0005524">
    <property type="term" value="F:ATP binding"/>
    <property type="evidence" value="ECO:0007669"/>
    <property type="project" value="UniProtKB-KW"/>
</dbReference>
<dbReference type="NCBIfam" id="TIGR01524">
    <property type="entry name" value="ATPase-IIIB_Mg"/>
    <property type="match status" value="1"/>
</dbReference>
<feature type="transmembrane region" description="Helical" evidence="18">
    <location>
        <begin position="779"/>
        <end position="797"/>
    </location>
</feature>
<feature type="transmembrane region" description="Helical" evidence="18">
    <location>
        <begin position="818"/>
        <end position="839"/>
    </location>
</feature>
<dbReference type="InterPro" id="IPR006415">
    <property type="entry name" value="P-type_ATPase_IIIB"/>
</dbReference>
<dbReference type="InterPro" id="IPR006068">
    <property type="entry name" value="ATPase_P-typ_cation-transptr_C"/>
</dbReference>
<evidence type="ECO:0000256" key="4">
    <source>
        <dbReference type="ARBA" id="ARBA00012786"/>
    </source>
</evidence>
<dbReference type="InterPro" id="IPR001757">
    <property type="entry name" value="P_typ_ATPase"/>
</dbReference>
<dbReference type="GO" id="GO:0005886">
    <property type="term" value="C:plasma membrane"/>
    <property type="evidence" value="ECO:0007669"/>
    <property type="project" value="UniProtKB-SubCell"/>
</dbReference>
<dbReference type="RefSeq" id="WP_151142021.1">
    <property type="nucleotide sequence ID" value="NZ_WAGX01000004.1"/>
</dbReference>
<evidence type="ECO:0000256" key="6">
    <source>
        <dbReference type="ARBA" id="ARBA00022475"/>
    </source>
</evidence>
<keyword evidence="13" id="KW-1278">Translocase</keyword>
<keyword evidence="10" id="KW-0547">Nucleotide-binding</keyword>
<dbReference type="SFLD" id="SFLDG00002">
    <property type="entry name" value="C1.7:_P-type_atpase_like"/>
    <property type="match status" value="1"/>
</dbReference>
<comment type="subcellular location">
    <subcellularLocation>
        <location evidence="2">Cell inner membrane</location>
        <topology evidence="2">Multi-pass membrane protein</topology>
    </subcellularLocation>
</comment>
<dbReference type="SUPFAM" id="SSF56784">
    <property type="entry name" value="HAD-like"/>
    <property type="match status" value="1"/>
</dbReference>
<comment type="caution">
    <text evidence="20">The sequence shown here is derived from an EMBL/GenBank/DDBJ whole genome shotgun (WGS) entry which is preliminary data.</text>
</comment>
<dbReference type="Pfam" id="PF00690">
    <property type="entry name" value="Cation_ATPase_N"/>
    <property type="match status" value="1"/>
</dbReference>
<keyword evidence="9 18" id="KW-0812">Transmembrane</keyword>
<dbReference type="InterPro" id="IPR044492">
    <property type="entry name" value="P_typ_ATPase_HD_dom"/>
</dbReference>
<evidence type="ECO:0000259" key="19">
    <source>
        <dbReference type="SMART" id="SM00831"/>
    </source>
</evidence>
<evidence type="ECO:0000256" key="17">
    <source>
        <dbReference type="ARBA" id="ARBA00047295"/>
    </source>
</evidence>
<feature type="transmembrane region" description="Helical" evidence="18">
    <location>
        <begin position="683"/>
        <end position="702"/>
    </location>
</feature>
<dbReference type="SFLD" id="SFLDF00027">
    <property type="entry name" value="p-type_atpase"/>
    <property type="match status" value="1"/>
</dbReference>
<dbReference type="InterPro" id="IPR018303">
    <property type="entry name" value="ATPase_P-typ_P_site"/>
</dbReference>
<evidence type="ECO:0000256" key="10">
    <source>
        <dbReference type="ARBA" id="ARBA00022741"/>
    </source>
</evidence>
<dbReference type="Gene3D" id="3.40.1110.10">
    <property type="entry name" value="Calcium-transporting ATPase, cytoplasmic domain N"/>
    <property type="match status" value="1"/>
</dbReference>
<comment type="similarity">
    <text evidence="3">Belongs to the cation transport ATPase (P-type) (TC 3.A.3) family. Type IIIB subfamily.</text>
</comment>
<dbReference type="SUPFAM" id="SSF81660">
    <property type="entry name" value="Metal cation-transporting ATPase, ATP-binding domain N"/>
    <property type="match status" value="1"/>
</dbReference>
<feature type="transmembrane region" description="Helical" evidence="18">
    <location>
        <begin position="101"/>
        <end position="120"/>
    </location>
</feature>
<dbReference type="EC" id="7.2.2.14" evidence="4"/>
<dbReference type="InterPro" id="IPR008250">
    <property type="entry name" value="ATPase_P-typ_transduc_dom_A_sf"/>
</dbReference>
<dbReference type="InterPro" id="IPR023299">
    <property type="entry name" value="ATPase_P-typ_cyto_dom_N"/>
</dbReference>
<evidence type="ECO:0000256" key="7">
    <source>
        <dbReference type="ARBA" id="ARBA00022519"/>
    </source>
</evidence>
<reference evidence="20 21" key="2">
    <citation type="submission" date="2020-02" db="EMBL/GenBank/DDBJ databases">
        <title>Candidatus Galacturonibacter soehngenii shows hetero-acetogenic catabolism of galacturonic acid but lacks a canonical carbon monoxide dehydrogenase/acetyl-CoA synthase complex.</title>
        <authorList>
            <person name="Diender M."/>
            <person name="Stouten G.R."/>
            <person name="Petersen J.F."/>
            <person name="Nielsen P.H."/>
            <person name="Dueholm M.S."/>
            <person name="Pronk J.T."/>
            <person name="Van Loosdrecht M.C.M."/>
        </authorList>
    </citation>
    <scope>NUCLEOTIDE SEQUENCE [LARGE SCALE GENOMIC DNA]</scope>
    <source>
        <strain evidence="20">GalUA</strain>
    </source>
</reference>
<dbReference type="Proteomes" id="UP000461768">
    <property type="component" value="Unassembled WGS sequence"/>
</dbReference>
<dbReference type="SUPFAM" id="SSF81665">
    <property type="entry name" value="Calcium ATPase, transmembrane domain M"/>
    <property type="match status" value="1"/>
</dbReference>
<dbReference type="InterPro" id="IPR059000">
    <property type="entry name" value="ATPase_P-type_domA"/>
</dbReference>
<accession>A0A7V7QLP5</accession>
<dbReference type="Pfam" id="PF00689">
    <property type="entry name" value="Cation_ATPase_C"/>
    <property type="match status" value="1"/>
</dbReference>
<name>A0A7V7QLP5_9FIRM</name>
<comment type="function">
    <text evidence="1">Mediates magnesium influx to the cytosol.</text>
</comment>
<dbReference type="GO" id="GO:0015444">
    <property type="term" value="F:P-type magnesium transporter activity"/>
    <property type="evidence" value="ECO:0007669"/>
    <property type="project" value="UniProtKB-EC"/>
</dbReference>
<dbReference type="SMART" id="SM00831">
    <property type="entry name" value="Cation_ATPase_N"/>
    <property type="match status" value="1"/>
</dbReference>
<evidence type="ECO:0000256" key="8">
    <source>
        <dbReference type="ARBA" id="ARBA00022553"/>
    </source>
</evidence>
<dbReference type="AlphaFoldDB" id="A0A7V7QLP5"/>
<dbReference type="SFLD" id="SFLDS00003">
    <property type="entry name" value="Haloacid_Dehalogenase"/>
    <property type="match status" value="1"/>
</dbReference>
<keyword evidence="15 18" id="KW-0472">Membrane</keyword>
<evidence type="ECO:0000256" key="5">
    <source>
        <dbReference type="ARBA" id="ARBA00013555"/>
    </source>
</evidence>
<evidence type="ECO:0000256" key="16">
    <source>
        <dbReference type="ARBA" id="ARBA00029806"/>
    </source>
</evidence>
<evidence type="ECO:0000256" key="14">
    <source>
        <dbReference type="ARBA" id="ARBA00022989"/>
    </source>
</evidence>
<evidence type="ECO:0000256" key="1">
    <source>
        <dbReference type="ARBA" id="ARBA00003954"/>
    </source>
</evidence>
<keyword evidence="7" id="KW-0997">Cell inner membrane</keyword>
<keyword evidence="8" id="KW-0597">Phosphoprotein</keyword>
<gene>
    <name evidence="20" type="primary">mgtA</name>
    <name evidence="20" type="ORF">F7O84_03555</name>
</gene>
<dbReference type="PROSITE" id="PS00154">
    <property type="entry name" value="ATPASE_E1_E2"/>
    <property type="match status" value="1"/>
</dbReference>
<dbReference type="GO" id="GO:0016887">
    <property type="term" value="F:ATP hydrolysis activity"/>
    <property type="evidence" value="ECO:0007669"/>
    <property type="project" value="InterPro"/>
</dbReference>
<evidence type="ECO:0000256" key="18">
    <source>
        <dbReference type="SAM" id="Phobius"/>
    </source>
</evidence>
<dbReference type="Gene3D" id="2.70.150.10">
    <property type="entry name" value="Calcium-transporting ATPase, cytoplasmic transduction domain A"/>
    <property type="match status" value="1"/>
</dbReference>
<evidence type="ECO:0000256" key="13">
    <source>
        <dbReference type="ARBA" id="ARBA00022967"/>
    </source>
</evidence>
<dbReference type="PRINTS" id="PR01836">
    <property type="entry name" value="MGATPASE"/>
</dbReference>
<evidence type="ECO:0000256" key="15">
    <source>
        <dbReference type="ARBA" id="ARBA00023136"/>
    </source>
</evidence>
<dbReference type="InterPro" id="IPR004014">
    <property type="entry name" value="ATPase_P-typ_cation-transptr_N"/>
</dbReference>
<evidence type="ECO:0000256" key="3">
    <source>
        <dbReference type="ARBA" id="ARBA00008746"/>
    </source>
</evidence>
<evidence type="ECO:0000256" key="9">
    <source>
        <dbReference type="ARBA" id="ARBA00022692"/>
    </source>
</evidence>
<dbReference type="Pfam" id="PF13246">
    <property type="entry name" value="Cation_ATPase"/>
    <property type="match status" value="1"/>
</dbReference>
<dbReference type="InterPro" id="IPR036412">
    <property type="entry name" value="HAD-like_sf"/>
</dbReference>
<reference evidence="20 21" key="1">
    <citation type="submission" date="2019-09" db="EMBL/GenBank/DDBJ databases">
        <authorList>
            <person name="Valk L.C."/>
        </authorList>
    </citation>
    <scope>NUCLEOTIDE SEQUENCE [LARGE SCALE GENOMIC DNA]</scope>
    <source>
        <strain evidence="20">GalUA</strain>
    </source>
</reference>
<dbReference type="EMBL" id="WAGX01000004">
    <property type="protein sequence ID" value="KAB1439482.1"/>
    <property type="molecule type" value="Genomic_DNA"/>
</dbReference>
<organism evidence="20 21">
    <name type="scientific">Candidatus Galacturonatibacter soehngenii</name>
    <dbReference type="NCBI Taxonomy" id="2307010"/>
    <lineage>
        <taxon>Bacteria</taxon>
        <taxon>Bacillati</taxon>
        <taxon>Bacillota</taxon>
        <taxon>Clostridia</taxon>
        <taxon>Lachnospirales</taxon>
        <taxon>Lachnospiraceae</taxon>
        <taxon>Candidatus Galacturonatibacter</taxon>
    </lineage>
</organism>
<proteinExistence type="inferred from homology"/>
<evidence type="ECO:0000313" key="21">
    <source>
        <dbReference type="Proteomes" id="UP000461768"/>
    </source>
</evidence>
<keyword evidence="6" id="KW-1003">Cell membrane</keyword>
<keyword evidence="11" id="KW-0067">ATP-binding</keyword>
<sequence length="875" mass="96832">MKKIKTPNKEIIRNSPNISSYATMDLTAVIDIFKTQNEGLTTKEADSRLEEFGPNQISEGYKDTVWSKLFEAIINPFNVILIVIAVVTFITDIVIPARKDFFTFAIIILLVFVSSTISFIQSQSSSKAIEKLTNQINNTSHVYRDATLIQIPQNQVVPGDIVHLGAGDVLPADIRFIQTRDTFIAQSALTGESTPVEKFSHTLNDKDMSLTDLENIGFMGSNMISGSARGVVLATGDSTYFGSMAGSLTGDRAKNSFERGVEDISQMLIRMMLIIVPVVFVINAFNKGDWGTSLVFAISIAVGLTPEMLPVITNSTLAVGAQNMAKQKVIVRSTSAIQSFGEMDVLCTDKTGTLTEDKIVVERYMNLNGDDDRRVLRHAYLNSYFQTGLKNLIDFAIINRAEGYKFDSILNNYEVVDEVPFDFNRRRMSVVLEDKTGKCQLITKGAVEEMLSISSFIELDGKVYPLDDEKLAIAKETYETYNHQGLRMIAVAQKNNIPDSEHFSIADESDMVLIGFMGFLDPPKKSATPAIKALEEHKVRTVVLTGDSEGVAINVCNEVGIATNVVYTGGDIEAMTDLELSKAVEECNLFAKLAPSQKTRVISVLQSIGHTVGFLGDGINDAPALRRADVGISVDTAVDIAKETADIVLLEKDLMVLERGVLEGRKTFGNIMKYIKMATSGNFGNIISILFASLFLPFLPILPVQLLTQNLLNDFAQIGMPFDNIDENYLIEPKSWNTRSVRNFMYWLGPVSSIFDILCFAILWFVMDANTLGKAPLFQAGWFIFGTLSQIIIIHMIRTSKTPFIESMSSNELTLSTFIVGIIACVVAFSDIAIGLDMSPLPVRFIPWFVLLLIGYMVAVQLVKKLYIKRYNELI</sequence>
<keyword evidence="12" id="KW-0460">Magnesium</keyword>
<feature type="transmembrane region" description="Helical" evidence="18">
    <location>
        <begin position="267"/>
        <end position="285"/>
    </location>
</feature>
<dbReference type="InterPro" id="IPR023214">
    <property type="entry name" value="HAD_sf"/>
</dbReference>
<feature type="transmembrane region" description="Helical" evidence="18">
    <location>
        <begin position="845"/>
        <end position="863"/>
    </location>
</feature>
<dbReference type="CDD" id="cd02077">
    <property type="entry name" value="P-type_ATPase_Mg"/>
    <property type="match status" value="1"/>
</dbReference>